<dbReference type="Gene3D" id="1.10.1740.10">
    <property type="match status" value="1"/>
</dbReference>
<dbReference type="Proteomes" id="UP000475117">
    <property type="component" value="Chromosome"/>
</dbReference>
<dbReference type="AlphaFoldDB" id="A0A6B3LBB8"/>
<gene>
    <name evidence="6" type="ORF">G3M56_004540</name>
</gene>
<dbReference type="InterPro" id="IPR013324">
    <property type="entry name" value="RNA_pol_sigma_r3/r4-like"/>
</dbReference>
<evidence type="ECO:0000256" key="3">
    <source>
        <dbReference type="ARBA" id="ARBA00023082"/>
    </source>
</evidence>
<dbReference type="InterPro" id="IPR007627">
    <property type="entry name" value="RNA_pol_sigma70_r2"/>
</dbReference>
<dbReference type="InterPro" id="IPR013325">
    <property type="entry name" value="RNA_pol_sigma_r2"/>
</dbReference>
<accession>A0A6B3LBB8</accession>
<evidence type="ECO:0000313" key="7">
    <source>
        <dbReference type="Proteomes" id="UP000475117"/>
    </source>
</evidence>
<dbReference type="EMBL" id="CP066776">
    <property type="protein sequence ID" value="QQL45856.1"/>
    <property type="molecule type" value="Genomic_DNA"/>
</dbReference>
<keyword evidence="2" id="KW-0805">Transcription regulation</keyword>
<dbReference type="GO" id="GO:0006352">
    <property type="term" value="P:DNA-templated transcription initiation"/>
    <property type="evidence" value="ECO:0007669"/>
    <property type="project" value="InterPro"/>
</dbReference>
<proteinExistence type="inferred from homology"/>
<keyword evidence="7" id="KW-1185">Reference proteome</keyword>
<evidence type="ECO:0000256" key="2">
    <source>
        <dbReference type="ARBA" id="ARBA00023015"/>
    </source>
</evidence>
<keyword evidence="3" id="KW-0731">Sigma factor</keyword>
<dbReference type="KEGG" id="soa:G3M56_004540"/>
<dbReference type="SUPFAM" id="SSF88659">
    <property type="entry name" value="Sigma3 and sigma4 domains of RNA polymerase sigma factors"/>
    <property type="match status" value="1"/>
</dbReference>
<keyword evidence="4" id="KW-0804">Transcription</keyword>
<evidence type="ECO:0000259" key="5">
    <source>
        <dbReference type="Pfam" id="PF04542"/>
    </source>
</evidence>
<evidence type="ECO:0000256" key="4">
    <source>
        <dbReference type="ARBA" id="ARBA00023163"/>
    </source>
</evidence>
<dbReference type="InterPro" id="IPR036388">
    <property type="entry name" value="WH-like_DNA-bd_sf"/>
</dbReference>
<dbReference type="NCBIfam" id="TIGR02937">
    <property type="entry name" value="sigma70-ECF"/>
    <property type="match status" value="1"/>
</dbReference>
<dbReference type="PANTHER" id="PTHR43133:SF51">
    <property type="entry name" value="RNA POLYMERASE SIGMA FACTOR"/>
    <property type="match status" value="1"/>
</dbReference>
<comment type="similarity">
    <text evidence="1">Belongs to the sigma-70 factor family. ECF subfamily.</text>
</comment>
<dbReference type="PANTHER" id="PTHR43133">
    <property type="entry name" value="RNA POLYMERASE ECF-TYPE SIGMA FACTO"/>
    <property type="match status" value="1"/>
</dbReference>
<dbReference type="InterPro" id="IPR014331">
    <property type="entry name" value="RNA_pol_sigma70_ECF_RHOBA"/>
</dbReference>
<evidence type="ECO:0000256" key="1">
    <source>
        <dbReference type="ARBA" id="ARBA00010641"/>
    </source>
</evidence>
<dbReference type="RefSeq" id="WP_164364577.1">
    <property type="nucleotide sequence ID" value="NZ_CP066776.1"/>
</dbReference>
<dbReference type="GO" id="GO:0016987">
    <property type="term" value="F:sigma factor activity"/>
    <property type="evidence" value="ECO:0007669"/>
    <property type="project" value="UniProtKB-KW"/>
</dbReference>
<dbReference type="InterPro" id="IPR014284">
    <property type="entry name" value="RNA_pol_sigma-70_dom"/>
</dbReference>
<protein>
    <submittedName>
        <fullName evidence="6">Sigma-70 family RNA polymerase sigma factor</fullName>
    </submittedName>
</protein>
<dbReference type="Pfam" id="PF04542">
    <property type="entry name" value="Sigma70_r2"/>
    <property type="match status" value="1"/>
</dbReference>
<dbReference type="SUPFAM" id="SSF88946">
    <property type="entry name" value="Sigma2 domain of RNA polymerase sigma factors"/>
    <property type="match status" value="1"/>
</dbReference>
<organism evidence="6 7">
    <name type="scientific">Sulfuriroseicoccus oceanibius</name>
    <dbReference type="NCBI Taxonomy" id="2707525"/>
    <lineage>
        <taxon>Bacteria</taxon>
        <taxon>Pseudomonadati</taxon>
        <taxon>Verrucomicrobiota</taxon>
        <taxon>Verrucomicrobiia</taxon>
        <taxon>Verrucomicrobiales</taxon>
        <taxon>Verrucomicrobiaceae</taxon>
        <taxon>Sulfuriroseicoccus</taxon>
    </lineage>
</organism>
<reference evidence="6 7" key="1">
    <citation type="submission" date="2020-12" db="EMBL/GenBank/DDBJ databases">
        <title>Sulforoseuscoccus oceanibium gen. nov., sp. nov., a representative of the phylum Verrucomicrobia with special cytoplasmic membrane, and proposal of Sulforoseuscoccusaceae fam. nov.</title>
        <authorList>
            <person name="Xi F."/>
        </authorList>
    </citation>
    <scope>NUCLEOTIDE SEQUENCE [LARGE SCALE GENOMIC DNA]</scope>
    <source>
        <strain evidence="6 7">T37</strain>
    </source>
</reference>
<dbReference type="Gene3D" id="1.10.10.10">
    <property type="entry name" value="Winged helix-like DNA-binding domain superfamily/Winged helix DNA-binding domain"/>
    <property type="match status" value="1"/>
</dbReference>
<feature type="domain" description="RNA polymerase sigma-70 region 2" evidence="5">
    <location>
        <begin position="16"/>
        <end position="81"/>
    </location>
</feature>
<dbReference type="InterPro" id="IPR039425">
    <property type="entry name" value="RNA_pol_sigma-70-like"/>
</dbReference>
<evidence type="ECO:0000313" key="6">
    <source>
        <dbReference type="EMBL" id="QQL45856.1"/>
    </source>
</evidence>
<sequence>MSPGSEHLSEFVRLLTRHQAGIRAFIVSQMPGLPGVADVLQDVNVILWEKKDSFELGTNFSAWAFKIARFQVLNHRRKLQRQGHVTLSDEMLDQLAQGMEETLDSTEMRLEALEFCLNKLQLHHRELVEERYLSASSLVEYARRINRPVGSLRTTLKRLRVSLRKCVDSQVSLEEKRV</sequence>
<dbReference type="NCBIfam" id="TIGR02989">
    <property type="entry name" value="Sig-70_gvs1"/>
    <property type="match status" value="1"/>
</dbReference>
<name>A0A6B3LBB8_9BACT</name>